<feature type="domain" description="RING-type" evidence="1">
    <location>
        <begin position="120"/>
        <end position="163"/>
    </location>
</feature>
<organism evidence="2">
    <name type="scientific">marine sediment metagenome</name>
    <dbReference type="NCBI Taxonomy" id="412755"/>
    <lineage>
        <taxon>unclassified sequences</taxon>
        <taxon>metagenomes</taxon>
        <taxon>ecological metagenomes</taxon>
    </lineage>
</organism>
<name>X1KP25_9ZZZZ</name>
<evidence type="ECO:0000313" key="2">
    <source>
        <dbReference type="EMBL" id="GAI08433.1"/>
    </source>
</evidence>
<dbReference type="InterPro" id="IPR001841">
    <property type="entry name" value="Znf_RING"/>
</dbReference>
<evidence type="ECO:0000259" key="1">
    <source>
        <dbReference type="PROSITE" id="PS50089"/>
    </source>
</evidence>
<comment type="caution">
    <text evidence="2">The sequence shown here is derived from an EMBL/GenBank/DDBJ whole genome shotgun (WGS) entry which is preliminary data.</text>
</comment>
<dbReference type="PROSITE" id="PS50089">
    <property type="entry name" value="ZF_RING_2"/>
    <property type="match status" value="1"/>
</dbReference>
<dbReference type="Gene3D" id="3.30.40.10">
    <property type="entry name" value="Zinc/RING finger domain, C3HC4 (zinc finger)"/>
    <property type="match status" value="1"/>
</dbReference>
<dbReference type="InterPro" id="IPR013083">
    <property type="entry name" value="Znf_RING/FYVE/PHD"/>
</dbReference>
<sequence>DNFNRKKQQLTFLLTVLMNKIFKSFKDLIDKESILFAEITEITKQTENFEGLPLNFALSSFLANKLSEDELRERISEINSKINQLTSSLGLYQVELSKIEEILSNKVKIREGVSVSNVQCTVCHKHINFAKDKLLTCPFCGSTYHYLCVADWLAKYNSCPMCQNQYLDPNLGLFESE</sequence>
<protein>
    <recommendedName>
        <fullName evidence="1">RING-type domain-containing protein</fullName>
    </recommendedName>
</protein>
<proteinExistence type="predicted"/>
<dbReference type="Pfam" id="PF13639">
    <property type="entry name" value="zf-RING_2"/>
    <property type="match status" value="1"/>
</dbReference>
<accession>X1KP25</accession>
<feature type="non-terminal residue" evidence="2">
    <location>
        <position position="1"/>
    </location>
</feature>
<dbReference type="EMBL" id="BARV01006129">
    <property type="protein sequence ID" value="GAI08433.1"/>
    <property type="molecule type" value="Genomic_DNA"/>
</dbReference>
<dbReference type="AlphaFoldDB" id="X1KP25"/>
<gene>
    <name evidence="2" type="ORF">S06H3_12531</name>
</gene>
<reference evidence="2" key="1">
    <citation type="journal article" date="2014" name="Front. Microbiol.">
        <title>High frequency of phylogenetically diverse reductive dehalogenase-homologous genes in deep subseafloor sedimentary metagenomes.</title>
        <authorList>
            <person name="Kawai M."/>
            <person name="Futagami T."/>
            <person name="Toyoda A."/>
            <person name="Takaki Y."/>
            <person name="Nishi S."/>
            <person name="Hori S."/>
            <person name="Arai W."/>
            <person name="Tsubouchi T."/>
            <person name="Morono Y."/>
            <person name="Uchiyama I."/>
            <person name="Ito T."/>
            <person name="Fujiyama A."/>
            <person name="Inagaki F."/>
            <person name="Takami H."/>
        </authorList>
    </citation>
    <scope>NUCLEOTIDE SEQUENCE</scope>
    <source>
        <strain evidence="2">Expedition CK06-06</strain>
    </source>
</reference>
<dbReference type="SUPFAM" id="SSF57850">
    <property type="entry name" value="RING/U-box"/>
    <property type="match status" value="1"/>
</dbReference>